<dbReference type="PANTHER" id="PTHR41878">
    <property type="entry name" value="LEXA REPRESSOR-RELATED"/>
    <property type="match status" value="1"/>
</dbReference>
<dbReference type="Proteomes" id="UP000019222">
    <property type="component" value="Chromosome"/>
</dbReference>
<evidence type="ECO:0000313" key="3">
    <source>
        <dbReference type="Proteomes" id="UP000019222"/>
    </source>
</evidence>
<dbReference type="HOGENOM" id="CLU_572012_0_0_11"/>
<evidence type="ECO:0000259" key="1">
    <source>
        <dbReference type="Pfam" id="PF07929"/>
    </source>
</evidence>
<evidence type="ECO:0000313" key="2">
    <source>
        <dbReference type="EMBL" id="AHI23907.1"/>
    </source>
</evidence>
<dbReference type="InterPro" id="IPR012912">
    <property type="entry name" value="Plasmid_pRiA4b_Orf3-like"/>
</dbReference>
<name>W5Y3X1_9CORY</name>
<gene>
    <name evidence="2" type="ORF">B843_12655</name>
</gene>
<organism evidence="2 3">
    <name type="scientific">Corynebacterium vitaeruminis DSM 20294</name>
    <dbReference type="NCBI Taxonomy" id="1224164"/>
    <lineage>
        <taxon>Bacteria</taxon>
        <taxon>Bacillati</taxon>
        <taxon>Actinomycetota</taxon>
        <taxon>Actinomycetes</taxon>
        <taxon>Mycobacteriales</taxon>
        <taxon>Corynebacteriaceae</taxon>
        <taxon>Corynebacterium</taxon>
    </lineage>
</organism>
<keyword evidence="3" id="KW-1185">Reference proteome</keyword>
<reference evidence="2 3" key="1">
    <citation type="submission" date="2013-02" db="EMBL/GenBank/DDBJ databases">
        <title>The complete genome sequence of Corynebacterium vitaeruminis DSM 20294.</title>
        <authorList>
            <person name="Ruckert C."/>
            <person name="Albersmeier A."/>
            <person name="Kalinowski J."/>
        </authorList>
    </citation>
    <scope>NUCLEOTIDE SEQUENCE [LARGE SCALE GENOMIC DNA]</scope>
    <source>
        <strain evidence="3">ATCC 10234</strain>
    </source>
</reference>
<dbReference type="InterPro" id="IPR024047">
    <property type="entry name" value="MM3350-like_sf"/>
</dbReference>
<accession>W5Y3X1</accession>
<dbReference type="AlphaFoldDB" id="W5Y3X1"/>
<feature type="domain" description="Plasmid pRiA4b Orf3-like" evidence="1">
    <location>
        <begin position="4"/>
        <end position="140"/>
    </location>
</feature>
<protein>
    <submittedName>
        <fullName evidence="2">Plasmid pRiA4b ORF-3 family protein</fullName>
    </submittedName>
</protein>
<dbReference type="PATRIC" id="fig|1224164.3.peg.2556"/>
<dbReference type="EMBL" id="CP004353">
    <property type="protein sequence ID" value="AHI23907.1"/>
    <property type="molecule type" value="Genomic_DNA"/>
</dbReference>
<dbReference type="Gene3D" id="3.10.290.30">
    <property type="entry name" value="MM3350-like"/>
    <property type="match status" value="1"/>
</dbReference>
<dbReference type="RefSeq" id="WP_025253884.1">
    <property type="nucleotide sequence ID" value="NZ_CP004353.1"/>
</dbReference>
<sequence length="522" mass="58166">MPTLRLKAELVEAPRPVVRTLDVPVETTLYGLHLVLQAAFFWHDSHLHEFTQGERRWSPVPEEFEALPEAGVLLSELLHEIGDELTYTYDFGDNWRHRLTLVGTDRRARKRATLVDGQGAAPLEDCGGVGGWERVLDDIDLAAQGKFDKLANPAGYELTFGDDSPAAVHAHFASFGDVDRHWASVDVKKVDVAAEPEDPGSLENVNIAELVGAQIRDMVETQGLSYEEAIAMHNQRMQIRHLPELGEDLAFEQAAFEDPEVARRLYERAQERGVLGALGDYFGTPLLTEMIHRHETASAPTEEHLALIGGRMQDVLRAMTEKRSTTKVMRKVFAILGIGTDEEDIYWAWNQLEFLFVTSGVADARLNEFVVTEDTVKVLALDKPDFAREIAARIPGDQGEPYITAVLVLLLLAYGDDSMRSLGALRGHTPDEELAVFFSAIIDAYFPVAPGIDGEGQRAMEFFERFSLLREALHLVMPPVSHPFDPNSVREHPALVSFAKECLSSLDARWLLPFGVGESRYA</sequence>
<dbReference type="PANTHER" id="PTHR41878:SF1">
    <property type="entry name" value="TNPR PROTEIN"/>
    <property type="match status" value="1"/>
</dbReference>
<dbReference type="STRING" id="1224164.B843_12655"/>
<proteinExistence type="predicted"/>
<dbReference type="KEGG" id="cvt:B843_12655"/>
<dbReference type="eggNOG" id="COG3012">
    <property type="taxonomic scope" value="Bacteria"/>
</dbReference>
<dbReference type="SUPFAM" id="SSF159941">
    <property type="entry name" value="MM3350-like"/>
    <property type="match status" value="1"/>
</dbReference>
<dbReference type="Pfam" id="PF07929">
    <property type="entry name" value="PRiA4_ORF3"/>
    <property type="match status" value="1"/>
</dbReference>